<name>A0ABT7CIS3_9BACT</name>
<dbReference type="Pfam" id="PF20148">
    <property type="entry name" value="DUF6531"/>
    <property type="match status" value="1"/>
</dbReference>
<gene>
    <name evidence="5" type="ORF">QNI19_11825</name>
</gene>
<evidence type="ECO:0000256" key="2">
    <source>
        <dbReference type="SAM" id="MobiDB-lite"/>
    </source>
</evidence>
<dbReference type="Pfam" id="PF25023">
    <property type="entry name" value="TEN_YD-shell"/>
    <property type="match status" value="3"/>
</dbReference>
<dbReference type="Pfam" id="PF05593">
    <property type="entry name" value="RHS_repeat"/>
    <property type="match status" value="2"/>
</dbReference>
<comment type="caution">
    <text evidence="5">The sequence shown here is derived from an EMBL/GenBank/DDBJ whole genome shotgun (WGS) entry which is preliminary data.</text>
</comment>
<dbReference type="PANTHER" id="PTHR32305:SF15">
    <property type="entry name" value="PROTEIN RHSA-RELATED"/>
    <property type="match status" value="1"/>
</dbReference>
<dbReference type="SUPFAM" id="SSF63829">
    <property type="entry name" value="Calcium-dependent phosphotriesterase"/>
    <property type="match status" value="1"/>
</dbReference>
<dbReference type="RefSeq" id="WP_313995964.1">
    <property type="nucleotide sequence ID" value="NZ_JASJOR010000011.1"/>
</dbReference>
<feature type="domain" description="Teneurin-like YD-shell" evidence="4">
    <location>
        <begin position="972"/>
        <end position="1227"/>
    </location>
</feature>
<feature type="domain" description="DUF6531" evidence="3">
    <location>
        <begin position="215"/>
        <end position="286"/>
    </location>
</feature>
<protein>
    <submittedName>
        <fullName evidence="5">RHS repeat-associated core domain-containing protein</fullName>
    </submittedName>
</protein>
<evidence type="ECO:0000313" key="5">
    <source>
        <dbReference type="EMBL" id="MDJ1493623.1"/>
    </source>
</evidence>
<sequence length="1379" mass="157193">MLLANQHFTLVIGIDVHFNTLPPFNPLHPFIGLVIDPMDYVPFIGGTVLINGRQRGVSDTSGKLLMLKHIPLGTGPFALMPMIADESVNFFGSVNTFADGSRLSPTTYMLMTCNDVGIPLSMQPGKKFKPIPSLFAPTSVTIPIPSGPPVMVGGPYVPDLAGALKNLLMGYGFGALMKVGGKVLKKAMTALNKSVLKKMKCTNGLSEKFCHWGFEPIDLINGRVGYWGTDFELPGPLPLIWKRSWFSDSTRSSWLGHGTHLCYDLKLEVFEEGIGVMLPDGRATGFDHLSVGESYFNRTEQLTLTHQAHSHQGSFYTLFDHASRLSYTFEATTDLLQYAFSGITLSEYSQKHYQLTCIENELGHAIHFFYRTNRLVQIKDSAHRLLDIDTDTQGRITDVHCEKQLLIHYAYNEEGDLVEITDALGQTTRIHYENHQMVRKTDRNGVSFHWAYEHSLPEARCIHTWGDKGVLEGWVSYQPGYNLVTDSEGNQTRYDYQPDYKCTQITSPMGGKTLYEYDAWGELYRVIDPDGHRTGYHYDEQGRMEAVTQPDNSVWRYNYDEQGRLKMVTSPEGAHQIQVYEDKKLLSRIAPDGAVTLYHYNADNLIEAVEQADGKKIRLLYDQQYNLIQVQLPDGSSHRWHYDRLGRCRESSRNGQLQLFSYDTLGRITDVQLPDGNQVHLRYNAYQEVIEAFDHRHHVRFAYTPMGQLKMREQNGTRIHFDYNKQEELLSIRNEKGERYRFGRNKDGAIISEEGFDGLLRRYERSAAGRVLRVDRPGGRWTDYEYDAAGRVVRSEYSDGSWEIYGYNKNGELISARNETSELHLERDVLGRVLKEIQDGYQVKSAYNALGYRIGVSSNLGAKIDLAWDDLGQVKELHASQGDSPSWQAQFAYNGLGQEVERILNGNLYSSWDYDAAGRPLQHRVYTSGGIGPDSHSASHKSQRLHRHKRYHWSVNDTLKTIQCMLTGAVHSFDYDGFGNLVSALGKGFDAEHFFRDEVGNMFSQKDHSDRSYDKGGQLKQRNGARYEYDEEGFLIKKTEKEGQCWHYHWQGNGMLKEVIRPDRKTVRFEYDALGRRTAKIFEGQITRWVWDGNTPLHEWTYEIAHRPRTVVDEWGQISKDRTEPVEKLISWIFEEGTFKPAAKLEGDIRYSIINDYLGTPKEVYNASGEKVWDIELSAYGQVRECSGDVDFVPFRFQGQYHDRETGLYYNRFRYYSPQEGMYVSQDPIGLLGGRHFYAYVHDPNTWLDVLGLAEMVDPNMLNFSQAYVKGQTLTYEKAMKDGTWDWNKFPDNHPTPSALRVVEVNGELVSLDNRRLLAAQNAGLKEVPIIKVKAEDAMPGGGTYGKNLAKKLYSSPSKEIPKVQLPPTGTKTKPIVCN</sequence>
<dbReference type="InterPro" id="IPR056823">
    <property type="entry name" value="TEN-like_YD-shell"/>
</dbReference>
<dbReference type="InterPro" id="IPR031325">
    <property type="entry name" value="RHS_repeat"/>
</dbReference>
<dbReference type="PANTHER" id="PTHR32305">
    <property type="match status" value="1"/>
</dbReference>
<dbReference type="InterPro" id="IPR045351">
    <property type="entry name" value="DUF6531"/>
</dbReference>
<evidence type="ECO:0000256" key="1">
    <source>
        <dbReference type="ARBA" id="ARBA00022737"/>
    </source>
</evidence>
<dbReference type="CDD" id="cd14740">
    <property type="entry name" value="PAAR_4"/>
    <property type="match status" value="1"/>
</dbReference>
<keyword evidence="1" id="KW-0677">Repeat</keyword>
<dbReference type="Proteomes" id="UP001228581">
    <property type="component" value="Unassembled WGS sequence"/>
</dbReference>
<dbReference type="EMBL" id="JASJOT010000006">
    <property type="protein sequence ID" value="MDJ1493623.1"/>
    <property type="molecule type" value="Genomic_DNA"/>
</dbReference>
<feature type="domain" description="Teneurin-like YD-shell" evidence="4">
    <location>
        <begin position="579"/>
        <end position="710"/>
    </location>
</feature>
<evidence type="ECO:0000259" key="4">
    <source>
        <dbReference type="Pfam" id="PF25023"/>
    </source>
</evidence>
<feature type="domain" description="Teneurin-like YD-shell" evidence="4">
    <location>
        <begin position="782"/>
        <end position="921"/>
    </location>
</feature>
<dbReference type="InterPro" id="IPR050708">
    <property type="entry name" value="T6SS_VgrG/RHS"/>
</dbReference>
<dbReference type="InterPro" id="IPR022385">
    <property type="entry name" value="Rhs_assc_core"/>
</dbReference>
<proteinExistence type="predicted"/>
<keyword evidence="6" id="KW-1185">Reference proteome</keyword>
<accession>A0ABT7CIS3</accession>
<dbReference type="NCBIfam" id="TIGR01643">
    <property type="entry name" value="YD_repeat_2x"/>
    <property type="match status" value="5"/>
</dbReference>
<evidence type="ECO:0000259" key="3">
    <source>
        <dbReference type="Pfam" id="PF20148"/>
    </source>
</evidence>
<feature type="region of interest" description="Disordered" evidence="2">
    <location>
        <begin position="1360"/>
        <end position="1379"/>
    </location>
</feature>
<dbReference type="Gene3D" id="2.180.10.10">
    <property type="entry name" value="RHS repeat-associated core"/>
    <property type="match status" value="3"/>
</dbReference>
<organism evidence="5 6">
    <name type="scientific">Xanthocytophaga flava</name>
    <dbReference type="NCBI Taxonomy" id="3048013"/>
    <lineage>
        <taxon>Bacteria</taxon>
        <taxon>Pseudomonadati</taxon>
        <taxon>Bacteroidota</taxon>
        <taxon>Cytophagia</taxon>
        <taxon>Cytophagales</taxon>
        <taxon>Rhodocytophagaceae</taxon>
        <taxon>Xanthocytophaga</taxon>
    </lineage>
</organism>
<evidence type="ECO:0000313" key="6">
    <source>
        <dbReference type="Proteomes" id="UP001228581"/>
    </source>
</evidence>
<dbReference type="NCBIfam" id="TIGR03696">
    <property type="entry name" value="Rhs_assc_core"/>
    <property type="match status" value="1"/>
</dbReference>
<dbReference type="InterPro" id="IPR006530">
    <property type="entry name" value="YD"/>
</dbReference>
<reference evidence="5 6" key="1">
    <citation type="submission" date="2023-05" db="EMBL/GenBank/DDBJ databases">
        <authorList>
            <person name="Zhang X."/>
        </authorList>
    </citation>
    <scope>NUCLEOTIDE SEQUENCE [LARGE SCALE GENOMIC DNA]</scope>
    <source>
        <strain evidence="5 6">DM2B3-1</strain>
    </source>
</reference>